<organism evidence="1 2">
    <name type="scientific">Rhodococcus globerulus</name>
    <dbReference type="NCBI Taxonomy" id="33008"/>
    <lineage>
        <taxon>Bacteria</taxon>
        <taxon>Bacillati</taxon>
        <taxon>Actinomycetota</taxon>
        <taxon>Actinomycetes</taxon>
        <taxon>Mycobacteriales</taxon>
        <taxon>Nocardiaceae</taxon>
        <taxon>Rhodococcus</taxon>
    </lineage>
</organism>
<evidence type="ECO:0000313" key="1">
    <source>
        <dbReference type="EMBL" id="MDV6266640.1"/>
    </source>
</evidence>
<protein>
    <submittedName>
        <fullName evidence="1">Uncharacterized protein</fullName>
    </submittedName>
</protein>
<comment type="caution">
    <text evidence="1">The sequence shown here is derived from an EMBL/GenBank/DDBJ whole genome shotgun (WGS) entry which is preliminary data.</text>
</comment>
<dbReference type="Proteomes" id="UP001185927">
    <property type="component" value="Unassembled WGS sequence"/>
</dbReference>
<proteinExistence type="predicted"/>
<evidence type="ECO:0000313" key="2">
    <source>
        <dbReference type="Proteomes" id="UP001185927"/>
    </source>
</evidence>
<sequence length="48" mass="5458">MIKVNQVVSTSEVEKSGDVDLVVVCPGDPVWSRICDHRRVNMEMLRTE</sequence>
<gene>
    <name evidence="1" type="ORF">R3Q16_08500</name>
</gene>
<keyword evidence="2" id="KW-1185">Reference proteome</keyword>
<name>A0ABU4BR16_RHOGO</name>
<reference evidence="1 2" key="1">
    <citation type="submission" date="2023-10" db="EMBL/GenBank/DDBJ databases">
        <title>Development of a sustainable strategy for remediation of hydrocarbon-contaminated territories based on the waste exchange concept.</title>
        <authorList>
            <person name="Krivoruchko A."/>
        </authorList>
    </citation>
    <scope>NUCLEOTIDE SEQUENCE [LARGE SCALE GENOMIC DNA]</scope>
    <source>
        <strain evidence="1 2">IEGM 1203</strain>
    </source>
</reference>
<accession>A0ABU4BR16</accession>
<dbReference type="EMBL" id="JAWLKB010000003">
    <property type="protein sequence ID" value="MDV6266640.1"/>
    <property type="molecule type" value="Genomic_DNA"/>
</dbReference>